<evidence type="ECO:0000313" key="3">
    <source>
        <dbReference type="EMBL" id="MDH7637504.1"/>
    </source>
</evidence>
<feature type="compositionally biased region" description="Pro residues" evidence="1">
    <location>
        <begin position="61"/>
        <end position="77"/>
    </location>
</feature>
<keyword evidence="2" id="KW-0732">Signal</keyword>
<dbReference type="Proteomes" id="UP001160625">
    <property type="component" value="Unassembled WGS sequence"/>
</dbReference>
<name>A0ABT6MYD6_9SPHN</name>
<protein>
    <submittedName>
        <fullName evidence="3">Uncharacterized protein</fullName>
    </submittedName>
</protein>
<feature type="chain" id="PRO_5045761494" evidence="2">
    <location>
        <begin position="22"/>
        <end position="77"/>
    </location>
</feature>
<evidence type="ECO:0000256" key="2">
    <source>
        <dbReference type="SAM" id="SignalP"/>
    </source>
</evidence>
<sequence length="77" mass="7489">MKLVLALVAGGLLIAAAPVKIVPAPADDKPAEPVGAAARQKHGPEPLAKPPADVGAAEDPAPVPGAPETPPAAPQPK</sequence>
<organism evidence="3 4">
    <name type="scientific">Sphingomonas oryzagri</name>
    <dbReference type="NCBI Taxonomy" id="3042314"/>
    <lineage>
        <taxon>Bacteria</taxon>
        <taxon>Pseudomonadati</taxon>
        <taxon>Pseudomonadota</taxon>
        <taxon>Alphaproteobacteria</taxon>
        <taxon>Sphingomonadales</taxon>
        <taxon>Sphingomonadaceae</taxon>
        <taxon>Sphingomonas</taxon>
    </lineage>
</organism>
<reference evidence="3" key="1">
    <citation type="submission" date="2023-04" db="EMBL/GenBank/DDBJ databases">
        <title>Sphingomonas sp. MAHUQ-71 isolated from rice field.</title>
        <authorList>
            <person name="Huq M.A."/>
        </authorList>
    </citation>
    <scope>NUCLEOTIDE SEQUENCE</scope>
    <source>
        <strain evidence="3">MAHUQ-71</strain>
    </source>
</reference>
<dbReference type="RefSeq" id="WP_281042856.1">
    <property type="nucleotide sequence ID" value="NZ_JARYGZ010000001.1"/>
</dbReference>
<evidence type="ECO:0000256" key="1">
    <source>
        <dbReference type="SAM" id="MobiDB-lite"/>
    </source>
</evidence>
<proteinExistence type="predicted"/>
<keyword evidence="4" id="KW-1185">Reference proteome</keyword>
<comment type="caution">
    <text evidence="3">The sequence shown here is derived from an EMBL/GenBank/DDBJ whole genome shotgun (WGS) entry which is preliminary data.</text>
</comment>
<feature type="signal peptide" evidence="2">
    <location>
        <begin position="1"/>
        <end position="21"/>
    </location>
</feature>
<evidence type="ECO:0000313" key="4">
    <source>
        <dbReference type="Proteomes" id="UP001160625"/>
    </source>
</evidence>
<accession>A0ABT6MYD6</accession>
<dbReference type="EMBL" id="JARYGZ010000001">
    <property type="protein sequence ID" value="MDH7637504.1"/>
    <property type="molecule type" value="Genomic_DNA"/>
</dbReference>
<feature type="region of interest" description="Disordered" evidence="1">
    <location>
        <begin position="23"/>
        <end position="77"/>
    </location>
</feature>
<gene>
    <name evidence="3" type="ORF">QGN17_02055</name>
</gene>